<dbReference type="RefSeq" id="WP_256397244.1">
    <property type="nucleotide sequence ID" value="NZ_JANHDL010000004.1"/>
</dbReference>
<proteinExistence type="predicted"/>
<keyword evidence="11" id="KW-0234">DNA repair</keyword>
<dbReference type="InterPro" id="IPR027417">
    <property type="entry name" value="P-loop_NTPase"/>
</dbReference>
<evidence type="ECO:0000256" key="8">
    <source>
        <dbReference type="ARBA" id="ARBA00023004"/>
    </source>
</evidence>
<keyword evidence="4" id="KW-0227">DNA damage</keyword>
<dbReference type="InterPro" id="IPR045028">
    <property type="entry name" value="DinG/Rad3-like"/>
</dbReference>
<keyword evidence="16" id="KW-1185">Reference proteome</keyword>
<dbReference type="PROSITE" id="PS51193">
    <property type="entry name" value="HELICASE_ATP_BIND_2"/>
    <property type="match status" value="1"/>
</dbReference>
<evidence type="ECO:0000256" key="7">
    <source>
        <dbReference type="ARBA" id="ARBA00022840"/>
    </source>
</evidence>
<name>A0ABD6C059_9EURY</name>
<organism evidence="15 16">
    <name type="scientific">Halorubrum laminariae</name>
    <dbReference type="NCBI Taxonomy" id="1433523"/>
    <lineage>
        <taxon>Archaea</taxon>
        <taxon>Methanobacteriati</taxon>
        <taxon>Methanobacteriota</taxon>
        <taxon>Stenosarchaea group</taxon>
        <taxon>Halobacteria</taxon>
        <taxon>Halobacteriales</taxon>
        <taxon>Haloferacaceae</taxon>
        <taxon>Halorubrum</taxon>
    </lineage>
</organism>
<keyword evidence="1" id="KW-0004">4Fe-4S</keyword>
<feature type="region of interest" description="Disordered" evidence="13">
    <location>
        <begin position="557"/>
        <end position="585"/>
    </location>
</feature>
<evidence type="ECO:0000256" key="9">
    <source>
        <dbReference type="ARBA" id="ARBA00023014"/>
    </source>
</evidence>
<sequence>MTESQRSDDSEIWEDIFPFKPYPNQREGINQSIDTVRDGGVFLLEGPCGTGKTLIALTAGISLVKDPETKYDRVLVITSKKQQLSAFESDLRTINRKTDNNIPGLTLVGKADLCPYVQAGEIEKEDIYHRCIELRDNTRSLMAKAARQNNSREANAAFGLFSYAQREPSVEDTLTFDGAKAGVQPSIPTVAGKEYCPFYAKHITNSVKDSFPLSIFDVTTGEETLKTAARAGTCPHVEMRRLHDEGMALFGNYQHAFNPKTVAGFTGGIIDDTTLLICDEAHELVHQVRDQLSYSVNYSTFSKAADDITLVQRWITGKGHPRKCQLADAVIGNTGLTGPDLLTASKFVERIQDEFHKSTIQGLRDELGTNWKDKCRRKNRDELSIALQNPQNPGPDSIRKWVEDNDYEDIWEKTLLAARAVSVARDVISREVDEKSPDGSFAISDVYELLNRWWTGGDSEYFREIKLIPRKGTRSTADSTRPWRTGYYAQVQINNAIPQNEIAATLDTFGGAILMSATLSPLDIYEEVTGVKKLREGTQPTSSLVTKAIASANIPEGDEDTVHIPDIGSVGGGGGSTQSPSTDRQRNVGKVAFDLGFPQENRASFAVDAQKFTYSNRWPPDEHPELRTTYGKTITSVVNTTPGNVIVFMPSYLEAMWASRMLDGNPNVTKPVLTDTSSSDAATEELKQAFFDGEPKVLATSLRGTLTEGVDFDGDKLNAAVVCGVPITNTSTNLSQAIQSAYDERFDNNGFDFAFTVPAVRKTRQALGRVIRGVEDVGVRVLIDERYANSRTFTSVREHFPEHATDEFRPISPPELGRELQHFWSQH</sequence>
<keyword evidence="7" id="KW-0067">ATP-binding</keyword>
<dbReference type="InterPro" id="IPR014013">
    <property type="entry name" value="Helic_SF1/SF2_ATP-bd_DinG/Rad3"/>
</dbReference>
<evidence type="ECO:0000313" key="16">
    <source>
        <dbReference type="Proteomes" id="UP001597185"/>
    </source>
</evidence>
<feature type="domain" description="Helicase ATP-binding" evidence="14">
    <location>
        <begin position="11"/>
        <end position="367"/>
    </location>
</feature>
<evidence type="ECO:0000256" key="10">
    <source>
        <dbReference type="ARBA" id="ARBA00023125"/>
    </source>
</evidence>
<evidence type="ECO:0000256" key="13">
    <source>
        <dbReference type="SAM" id="MobiDB-lite"/>
    </source>
</evidence>
<dbReference type="SMART" id="SM00488">
    <property type="entry name" value="DEXDc2"/>
    <property type="match status" value="1"/>
</dbReference>
<protein>
    <submittedName>
        <fullName evidence="15">ATP-dependent DNA helicase</fullName>
        <ecNumber evidence="15">3.6.4.12</ecNumber>
    </submittedName>
</protein>
<keyword evidence="10" id="KW-0238">DNA-binding</keyword>
<dbReference type="Pfam" id="PF13307">
    <property type="entry name" value="Helicase_C_2"/>
    <property type="match status" value="1"/>
</dbReference>
<keyword evidence="3" id="KW-0547">Nucleotide-binding</keyword>
<evidence type="ECO:0000259" key="14">
    <source>
        <dbReference type="PROSITE" id="PS51193"/>
    </source>
</evidence>
<dbReference type="InterPro" id="IPR006554">
    <property type="entry name" value="Helicase-like_DEXD_c2"/>
</dbReference>
<comment type="caution">
    <text evidence="15">The sequence shown here is derived from an EMBL/GenBank/DDBJ whole genome shotgun (WGS) entry which is preliminary data.</text>
</comment>
<evidence type="ECO:0000313" key="15">
    <source>
        <dbReference type="EMBL" id="MFD1570274.1"/>
    </source>
</evidence>
<evidence type="ECO:0000256" key="2">
    <source>
        <dbReference type="ARBA" id="ARBA00022723"/>
    </source>
</evidence>
<evidence type="ECO:0000256" key="12">
    <source>
        <dbReference type="ARBA" id="ARBA00023235"/>
    </source>
</evidence>
<dbReference type="InterPro" id="IPR006555">
    <property type="entry name" value="ATP-dep_Helicase_C"/>
</dbReference>
<dbReference type="PANTHER" id="PTHR11472">
    <property type="entry name" value="DNA REPAIR DEAD HELICASE RAD3/XP-D SUBFAMILY MEMBER"/>
    <property type="match status" value="1"/>
</dbReference>
<dbReference type="GO" id="GO:0005524">
    <property type="term" value="F:ATP binding"/>
    <property type="evidence" value="ECO:0007669"/>
    <property type="project" value="UniProtKB-KW"/>
</dbReference>
<dbReference type="EC" id="3.6.4.12" evidence="15"/>
<keyword evidence="2" id="KW-0479">Metal-binding</keyword>
<dbReference type="EMBL" id="JBHUDB010000002">
    <property type="protein sequence ID" value="MFD1570274.1"/>
    <property type="molecule type" value="Genomic_DNA"/>
</dbReference>
<evidence type="ECO:0000256" key="4">
    <source>
        <dbReference type="ARBA" id="ARBA00022763"/>
    </source>
</evidence>
<evidence type="ECO:0000256" key="5">
    <source>
        <dbReference type="ARBA" id="ARBA00022801"/>
    </source>
</evidence>
<evidence type="ECO:0000256" key="6">
    <source>
        <dbReference type="ARBA" id="ARBA00022806"/>
    </source>
</evidence>
<dbReference type="GO" id="GO:0046872">
    <property type="term" value="F:metal ion binding"/>
    <property type="evidence" value="ECO:0007669"/>
    <property type="project" value="UniProtKB-KW"/>
</dbReference>
<dbReference type="Proteomes" id="UP001597185">
    <property type="component" value="Unassembled WGS sequence"/>
</dbReference>
<dbReference type="GO" id="GO:0051539">
    <property type="term" value="F:4 iron, 4 sulfur cluster binding"/>
    <property type="evidence" value="ECO:0007669"/>
    <property type="project" value="UniProtKB-KW"/>
</dbReference>
<keyword evidence="9" id="KW-0411">Iron-sulfur</keyword>
<dbReference type="GO" id="GO:0016787">
    <property type="term" value="F:hydrolase activity"/>
    <property type="evidence" value="ECO:0007669"/>
    <property type="project" value="UniProtKB-KW"/>
</dbReference>
<dbReference type="Pfam" id="PF06733">
    <property type="entry name" value="DEAD_2"/>
    <property type="match status" value="1"/>
</dbReference>
<dbReference type="AlphaFoldDB" id="A0ABD6C059"/>
<keyword evidence="8" id="KW-0408">Iron</keyword>
<dbReference type="SUPFAM" id="SSF52540">
    <property type="entry name" value="P-loop containing nucleoside triphosphate hydrolases"/>
    <property type="match status" value="2"/>
</dbReference>
<keyword evidence="5 15" id="KW-0378">Hydrolase</keyword>
<gene>
    <name evidence="15" type="ORF">ACFR9T_06685</name>
</gene>
<accession>A0ABD6C059</accession>
<dbReference type="SMART" id="SM00491">
    <property type="entry name" value="HELICc2"/>
    <property type="match status" value="1"/>
</dbReference>
<dbReference type="GO" id="GO:0006281">
    <property type="term" value="P:DNA repair"/>
    <property type="evidence" value="ECO:0007669"/>
    <property type="project" value="UniProtKB-KW"/>
</dbReference>
<reference evidence="15 16" key="1">
    <citation type="journal article" date="2019" name="Int. J. Syst. Evol. Microbiol.">
        <title>The Global Catalogue of Microorganisms (GCM) 10K type strain sequencing project: providing services to taxonomists for standard genome sequencing and annotation.</title>
        <authorList>
            <consortium name="The Broad Institute Genomics Platform"/>
            <consortium name="The Broad Institute Genome Sequencing Center for Infectious Disease"/>
            <person name="Wu L."/>
            <person name="Ma J."/>
        </authorList>
    </citation>
    <scope>NUCLEOTIDE SEQUENCE [LARGE SCALE GENOMIC DNA]</scope>
    <source>
        <strain evidence="15 16">CGMCC 1.12689</strain>
    </source>
</reference>
<dbReference type="InterPro" id="IPR010614">
    <property type="entry name" value="RAD3-like_helicase_DEAD"/>
</dbReference>
<dbReference type="PANTHER" id="PTHR11472:SF34">
    <property type="entry name" value="REGULATOR OF TELOMERE ELONGATION HELICASE 1"/>
    <property type="match status" value="1"/>
</dbReference>
<evidence type="ECO:0000256" key="11">
    <source>
        <dbReference type="ARBA" id="ARBA00023204"/>
    </source>
</evidence>
<evidence type="ECO:0000256" key="1">
    <source>
        <dbReference type="ARBA" id="ARBA00022485"/>
    </source>
</evidence>
<dbReference type="Gene3D" id="3.40.50.300">
    <property type="entry name" value="P-loop containing nucleotide triphosphate hydrolases"/>
    <property type="match status" value="2"/>
</dbReference>
<keyword evidence="12" id="KW-0413">Isomerase</keyword>
<dbReference type="GO" id="GO:0003677">
    <property type="term" value="F:DNA binding"/>
    <property type="evidence" value="ECO:0007669"/>
    <property type="project" value="UniProtKB-KW"/>
</dbReference>
<dbReference type="GO" id="GO:0003678">
    <property type="term" value="F:DNA helicase activity"/>
    <property type="evidence" value="ECO:0007669"/>
    <property type="project" value="UniProtKB-EC"/>
</dbReference>
<evidence type="ECO:0000256" key="3">
    <source>
        <dbReference type="ARBA" id="ARBA00022741"/>
    </source>
</evidence>
<keyword evidence="6 15" id="KW-0347">Helicase</keyword>